<proteinExistence type="predicted"/>
<dbReference type="GO" id="GO:0005789">
    <property type="term" value="C:endoplasmic reticulum membrane"/>
    <property type="evidence" value="ECO:0007669"/>
    <property type="project" value="TreeGrafter"/>
</dbReference>
<name>A0A482WL85_LAOST</name>
<dbReference type="OrthoDB" id="2140079at2759"/>
<gene>
    <name evidence="2" type="ORF">LSTR_LSTR010253</name>
</gene>
<dbReference type="EMBL" id="QKKF02032163">
    <property type="protein sequence ID" value="RZF34279.1"/>
    <property type="molecule type" value="Genomic_DNA"/>
</dbReference>
<dbReference type="GO" id="GO:0106300">
    <property type="term" value="P:protein-DNA covalent cross-linking repair"/>
    <property type="evidence" value="ECO:0007669"/>
    <property type="project" value="TreeGrafter"/>
</dbReference>
<protein>
    <submittedName>
        <fullName evidence="2">Uncharacterized protein</fullName>
    </submittedName>
</protein>
<reference evidence="2 3" key="1">
    <citation type="journal article" date="2017" name="Gigascience">
        <title>Genome sequence of the small brown planthopper, Laodelphax striatellus.</title>
        <authorList>
            <person name="Zhu J."/>
            <person name="Jiang F."/>
            <person name="Wang X."/>
            <person name="Yang P."/>
            <person name="Bao Y."/>
            <person name="Zhao W."/>
            <person name="Wang W."/>
            <person name="Lu H."/>
            <person name="Wang Q."/>
            <person name="Cui N."/>
            <person name="Li J."/>
            <person name="Chen X."/>
            <person name="Luo L."/>
            <person name="Yu J."/>
            <person name="Kang L."/>
            <person name="Cui F."/>
        </authorList>
    </citation>
    <scope>NUCLEOTIDE SEQUENCE [LARGE SCALE GENOMIC DNA]</scope>
    <source>
        <strain evidence="2">Lst14</strain>
    </source>
</reference>
<dbReference type="AlphaFoldDB" id="A0A482WL85"/>
<dbReference type="PANTHER" id="PTHR15949:SF3">
    <property type="entry name" value="TESTIS-EXPRESSED PROTEIN 264"/>
    <property type="match status" value="1"/>
</dbReference>
<feature type="transmembrane region" description="Helical" evidence="1">
    <location>
        <begin position="174"/>
        <end position="197"/>
    </location>
</feature>
<keyword evidence="1" id="KW-0812">Transmembrane</keyword>
<evidence type="ECO:0000313" key="2">
    <source>
        <dbReference type="EMBL" id="RZF34279.1"/>
    </source>
</evidence>
<comment type="caution">
    <text evidence="2">The sequence shown here is derived from an EMBL/GenBank/DDBJ whole genome shotgun (WGS) entry which is preliminary data.</text>
</comment>
<accession>A0A482WL85</accession>
<sequence>MLHSVKLCLHTSLCAFIMFSFSDVMNNLKFLLGFSITTFHDSFALSSFYNVMRAVIILSVILAIIFIALCIISVCKAIFIGLSIGKPPFGRLTIAYKFTEAGVSQTEGIINRTRRMFPGKKFIRINYSDSKTEEMGIAFGAVLSEGGSDPSDDLRLFLFNNDYRLFFIPAVNHAVFAVCPIISWFALSYWIAIVRLYPKMFKFCEKRNLSAYPVVEVLDKETLTIVVPLAQQNDYVVFEAEDMINRSNLNCSLDSSLSSSFSSSLPIEQKVSCTKSLGSAPIVRKIHKKKAKSLLGT</sequence>
<feature type="transmembrane region" description="Helical" evidence="1">
    <location>
        <begin position="7"/>
        <end position="24"/>
    </location>
</feature>
<evidence type="ECO:0000256" key="1">
    <source>
        <dbReference type="SAM" id="Phobius"/>
    </source>
</evidence>
<keyword evidence="1" id="KW-1133">Transmembrane helix</keyword>
<keyword evidence="3" id="KW-1185">Reference proteome</keyword>
<dbReference type="GO" id="GO:0000421">
    <property type="term" value="C:autophagosome membrane"/>
    <property type="evidence" value="ECO:0007669"/>
    <property type="project" value="TreeGrafter"/>
</dbReference>
<dbReference type="GO" id="GO:0061709">
    <property type="term" value="P:reticulophagy"/>
    <property type="evidence" value="ECO:0007669"/>
    <property type="project" value="TreeGrafter"/>
</dbReference>
<dbReference type="STRING" id="195883.A0A482WL85"/>
<dbReference type="PANTHER" id="PTHR15949">
    <property type="entry name" value="TESTIS-EXPRESSED PROTEIN 264"/>
    <property type="match status" value="1"/>
</dbReference>
<organism evidence="2 3">
    <name type="scientific">Laodelphax striatellus</name>
    <name type="common">Small brown planthopper</name>
    <name type="synonym">Delphax striatella</name>
    <dbReference type="NCBI Taxonomy" id="195883"/>
    <lineage>
        <taxon>Eukaryota</taxon>
        <taxon>Metazoa</taxon>
        <taxon>Ecdysozoa</taxon>
        <taxon>Arthropoda</taxon>
        <taxon>Hexapoda</taxon>
        <taxon>Insecta</taxon>
        <taxon>Pterygota</taxon>
        <taxon>Neoptera</taxon>
        <taxon>Paraneoptera</taxon>
        <taxon>Hemiptera</taxon>
        <taxon>Auchenorrhyncha</taxon>
        <taxon>Fulgoroidea</taxon>
        <taxon>Delphacidae</taxon>
        <taxon>Criomorphinae</taxon>
        <taxon>Laodelphax</taxon>
    </lineage>
</organism>
<dbReference type="Proteomes" id="UP000291343">
    <property type="component" value="Unassembled WGS sequence"/>
</dbReference>
<dbReference type="GO" id="GO:0005657">
    <property type="term" value="C:replication fork"/>
    <property type="evidence" value="ECO:0007669"/>
    <property type="project" value="TreeGrafter"/>
</dbReference>
<feature type="transmembrane region" description="Helical" evidence="1">
    <location>
        <begin position="56"/>
        <end position="82"/>
    </location>
</feature>
<dbReference type="GO" id="GO:0005634">
    <property type="term" value="C:nucleus"/>
    <property type="evidence" value="ECO:0007669"/>
    <property type="project" value="TreeGrafter"/>
</dbReference>
<evidence type="ECO:0000313" key="3">
    <source>
        <dbReference type="Proteomes" id="UP000291343"/>
    </source>
</evidence>
<keyword evidence="1" id="KW-0472">Membrane</keyword>
<dbReference type="InParanoid" id="A0A482WL85"/>